<dbReference type="PROSITE" id="PS50893">
    <property type="entry name" value="ABC_TRANSPORTER_2"/>
    <property type="match status" value="1"/>
</dbReference>
<dbReference type="EMBL" id="FOXO01000003">
    <property type="protein sequence ID" value="SFP51062.1"/>
    <property type="molecule type" value="Genomic_DNA"/>
</dbReference>
<accession>A0A1I5QXT9</accession>
<keyword evidence="2" id="KW-0547">Nucleotide-binding</keyword>
<dbReference type="GO" id="GO:0016887">
    <property type="term" value="F:ATP hydrolysis activity"/>
    <property type="evidence" value="ECO:0007669"/>
    <property type="project" value="InterPro"/>
</dbReference>
<dbReference type="SUPFAM" id="SSF52540">
    <property type="entry name" value="P-loop containing nucleoside triphosphate hydrolases"/>
    <property type="match status" value="1"/>
</dbReference>
<dbReference type="OrthoDB" id="9802264at2"/>
<dbReference type="AlphaFoldDB" id="A0A1I5QXT9"/>
<dbReference type="Pfam" id="PF00005">
    <property type="entry name" value="ABC_tran"/>
    <property type="match status" value="1"/>
</dbReference>
<dbReference type="PROSITE" id="PS00211">
    <property type="entry name" value="ABC_TRANSPORTER_1"/>
    <property type="match status" value="1"/>
</dbReference>
<dbReference type="SMART" id="SM00382">
    <property type="entry name" value="AAA"/>
    <property type="match status" value="1"/>
</dbReference>
<dbReference type="InterPro" id="IPR003439">
    <property type="entry name" value="ABC_transporter-like_ATP-bd"/>
</dbReference>
<evidence type="ECO:0000313" key="6">
    <source>
        <dbReference type="Proteomes" id="UP000182624"/>
    </source>
</evidence>
<dbReference type="CDD" id="cd03255">
    <property type="entry name" value="ABC_MJ0796_LolCDE_FtsE"/>
    <property type="match status" value="1"/>
</dbReference>
<dbReference type="GO" id="GO:0005886">
    <property type="term" value="C:plasma membrane"/>
    <property type="evidence" value="ECO:0007669"/>
    <property type="project" value="TreeGrafter"/>
</dbReference>
<keyword evidence="1" id="KW-0813">Transport</keyword>
<feature type="domain" description="ABC transporter" evidence="4">
    <location>
        <begin position="3"/>
        <end position="222"/>
    </location>
</feature>
<organism evidence="5 6">
    <name type="scientific">Butyrivibrio proteoclasticus</name>
    <dbReference type="NCBI Taxonomy" id="43305"/>
    <lineage>
        <taxon>Bacteria</taxon>
        <taxon>Bacillati</taxon>
        <taxon>Bacillota</taxon>
        <taxon>Clostridia</taxon>
        <taxon>Lachnospirales</taxon>
        <taxon>Lachnospiraceae</taxon>
        <taxon>Butyrivibrio</taxon>
    </lineage>
</organism>
<keyword evidence="6" id="KW-1185">Reference proteome</keyword>
<dbReference type="PANTHER" id="PTHR24220:SF662">
    <property type="entry name" value="ABC TRANSPORTER ATP-BINDING PROTEIN"/>
    <property type="match status" value="1"/>
</dbReference>
<dbReference type="InterPro" id="IPR015854">
    <property type="entry name" value="ABC_transpr_LolD-like"/>
</dbReference>
<evidence type="ECO:0000256" key="2">
    <source>
        <dbReference type="ARBA" id="ARBA00022741"/>
    </source>
</evidence>
<dbReference type="InterPro" id="IPR017871">
    <property type="entry name" value="ABC_transporter-like_CS"/>
</dbReference>
<dbReference type="InterPro" id="IPR003593">
    <property type="entry name" value="AAA+_ATPase"/>
</dbReference>
<reference evidence="6" key="1">
    <citation type="submission" date="2016-10" db="EMBL/GenBank/DDBJ databases">
        <authorList>
            <person name="Varghese N."/>
            <person name="Submissions S."/>
        </authorList>
    </citation>
    <scope>NUCLEOTIDE SEQUENCE [LARGE SCALE GENOMIC DNA]</scope>
    <source>
        <strain evidence="6">P18</strain>
    </source>
</reference>
<proteinExistence type="predicted"/>
<dbReference type="PANTHER" id="PTHR24220">
    <property type="entry name" value="IMPORT ATP-BINDING PROTEIN"/>
    <property type="match status" value="1"/>
</dbReference>
<dbReference type="GO" id="GO:0022857">
    <property type="term" value="F:transmembrane transporter activity"/>
    <property type="evidence" value="ECO:0007669"/>
    <property type="project" value="TreeGrafter"/>
</dbReference>
<dbReference type="InterPro" id="IPR027417">
    <property type="entry name" value="P-loop_NTPase"/>
</dbReference>
<dbReference type="GO" id="GO:0005524">
    <property type="term" value="F:ATP binding"/>
    <property type="evidence" value="ECO:0007669"/>
    <property type="project" value="UniProtKB-KW"/>
</dbReference>
<evidence type="ECO:0000313" key="5">
    <source>
        <dbReference type="EMBL" id="SFP51062.1"/>
    </source>
</evidence>
<gene>
    <name evidence="5" type="ORF">SAMN04487928_10315</name>
</gene>
<name>A0A1I5QXT9_9FIRM</name>
<dbReference type="Proteomes" id="UP000182624">
    <property type="component" value="Unassembled WGS sequence"/>
</dbReference>
<protein>
    <submittedName>
        <fullName evidence="5">Putative ABC transport system ATP-binding protein</fullName>
    </submittedName>
</protein>
<dbReference type="Gene3D" id="3.40.50.300">
    <property type="entry name" value="P-loop containing nucleotide triphosphate hydrolases"/>
    <property type="match status" value="1"/>
</dbReference>
<evidence type="ECO:0000259" key="4">
    <source>
        <dbReference type="PROSITE" id="PS50893"/>
    </source>
</evidence>
<evidence type="ECO:0000256" key="1">
    <source>
        <dbReference type="ARBA" id="ARBA00022448"/>
    </source>
</evidence>
<dbReference type="RefSeq" id="WP_074883917.1">
    <property type="nucleotide sequence ID" value="NZ_FOXO01000003.1"/>
</dbReference>
<evidence type="ECO:0000256" key="3">
    <source>
        <dbReference type="ARBA" id="ARBA00022840"/>
    </source>
</evidence>
<keyword evidence="3 5" id="KW-0067">ATP-binding</keyword>
<sequence>MSVVSNNIVKEYKRRGASFTALDDVDIEVKEGKITAIMGRSGSGKSTLLNVLAGMIKPESGAVTIDGMNIFEKDLRSRDKLRAEKIGIVPQSHSLISGLTAYENIILQNSFSEHDRQSGEGTLAEIVTFLGLDELMDVYPGSLSGGEMKRVSIARALFGNLKYLFADEPTGELDNDNSKKVMELFRSQAERGKGILIVTHDKLVADMADIVYTMENGKLSLL</sequence>
<dbReference type="InterPro" id="IPR017911">
    <property type="entry name" value="MacB-like_ATP-bd"/>
</dbReference>